<protein>
    <submittedName>
        <fullName evidence="2">Family 43 glycosylhydrolase</fullName>
    </submittedName>
</protein>
<reference evidence="2 3" key="1">
    <citation type="submission" date="2019-08" db="EMBL/GenBank/DDBJ databases">
        <title>Complete genome sequence of Terriglobus albidus strain ORNL.</title>
        <authorList>
            <person name="Podar M."/>
        </authorList>
    </citation>
    <scope>NUCLEOTIDE SEQUENCE [LARGE SCALE GENOMIC DNA]</scope>
    <source>
        <strain evidence="2 3">ORNL</strain>
    </source>
</reference>
<dbReference type="RefSeq" id="WP_147647426.1">
    <property type="nucleotide sequence ID" value="NZ_CP042806.1"/>
</dbReference>
<keyword evidence="3" id="KW-1185">Reference proteome</keyword>
<feature type="chain" id="PRO_5022768954" evidence="1">
    <location>
        <begin position="22"/>
        <end position="310"/>
    </location>
</feature>
<dbReference type="PANTHER" id="PTHR43301:SF3">
    <property type="entry name" value="ARABINAN ENDO-1,5-ALPHA-L-ARABINOSIDASE A-RELATED"/>
    <property type="match status" value="1"/>
</dbReference>
<dbReference type="OrthoDB" id="9758923at2"/>
<gene>
    <name evidence="2" type="ORF">FTW19_09635</name>
</gene>
<dbReference type="SUPFAM" id="SSF75005">
    <property type="entry name" value="Arabinanase/levansucrase/invertase"/>
    <property type="match status" value="1"/>
</dbReference>
<dbReference type="KEGG" id="talb:FTW19_09635"/>
<name>A0A5B9EDP8_9BACT</name>
<feature type="signal peptide" evidence="1">
    <location>
        <begin position="1"/>
        <end position="21"/>
    </location>
</feature>
<dbReference type="Proteomes" id="UP000321820">
    <property type="component" value="Chromosome"/>
</dbReference>
<evidence type="ECO:0000313" key="2">
    <source>
        <dbReference type="EMBL" id="QEE28236.1"/>
    </source>
</evidence>
<dbReference type="Gene3D" id="2.115.10.20">
    <property type="entry name" value="Glycosyl hydrolase domain, family 43"/>
    <property type="match status" value="1"/>
</dbReference>
<dbReference type="InterPro" id="IPR050727">
    <property type="entry name" value="GH43_arabinanases"/>
</dbReference>
<dbReference type="InterPro" id="IPR023296">
    <property type="entry name" value="Glyco_hydro_beta-prop_sf"/>
</dbReference>
<dbReference type="AlphaFoldDB" id="A0A5B9EDP8"/>
<dbReference type="EMBL" id="CP042806">
    <property type="protein sequence ID" value="QEE28236.1"/>
    <property type="molecule type" value="Genomic_DNA"/>
</dbReference>
<organism evidence="2 3">
    <name type="scientific">Terriglobus albidus</name>
    <dbReference type="NCBI Taxonomy" id="1592106"/>
    <lineage>
        <taxon>Bacteria</taxon>
        <taxon>Pseudomonadati</taxon>
        <taxon>Acidobacteriota</taxon>
        <taxon>Terriglobia</taxon>
        <taxon>Terriglobales</taxon>
        <taxon>Acidobacteriaceae</taxon>
        <taxon>Terriglobus</taxon>
    </lineage>
</organism>
<proteinExistence type="predicted"/>
<accession>A0A5B9EDP8</accession>
<dbReference type="PANTHER" id="PTHR43301">
    <property type="entry name" value="ARABINAN ENDO-1,5-ALPHA-L-ARABINOSIDASE"/>
    <property type="match status" value="1"/>
</dbReference>
<dbReference type="GO" id="GO:0016787">
    <property type="term" value="F:hydrolase activity"/>
    <property type="evidence" value="ECO:0007669"/>
    <property type="project" value="UniProtKB-KW"/>
</dbReference>
<keyword evidence="2" id="KW-0378">Hydrolase</keyword>
<evidence type="ECO:0000256" key="1">
    <source>
        <dbReference type="SAM" id="SignalP"/>
    </source>
</evidence>
<sequence length="310" mass="35332">MKRATVAASMLLGLMTVAARAESYLFAYFREPGDTGIYFALSHDGYHYALLNDGSPWFLPPAGQKIRDPYLTQGPDGKYRLVWTWDWRGKSIGFAESDDLQHWTGTREIPIMADFPETNNTWAPEIYWDTMAGKWLVLWSSAMKGEPNNHHIWSSMTADLKSFSKPSVWFDPGYVTIDQTIFHNVSRKDLAAWYLVFKDQNQDPLRYQIRVARGPSVQGPWSNISGPITPTWSEGPSALQVGDRYVVFYDYYRPPARFKAVETTDWVHWSDATDKIDLPHGCKHGSFLKISDEVAGRLEQRHGAAKTASR</sequence>
<keyword evidence="1" id="KW-0732">Signal</keyword>
<dbReference type="CDD" id="cd08983">
    <property type="entry name" value="GH43_Bt3655-like"/>
    <property type="match status" value="1"/>
</dbReference>
<evidence type="ECO:0000313" key="3">
    <source>
        <dbReference type="Proteomes" id="UP000321820"/>
    </source>
</evidence>